<gene>
    <name evidence="1" type="ORF">JZ751_001695</name>
</gene>
<evidence type="ECO:0000313" key="2">
    <source>
        <dbReference type="Proteomes" id="UP000824540"/>
    </source>
</evidence>
<name>A0A8T2PU38_9TELE</name>
<protein>
    <submittedName>
        <fullName evidence="1">Uncharacterized protein</fullName>
    </submittedName>
</protein>
<organism evidence="1 2">
    <name type="scientific">Albula glossodonta</name>
    <name type="common">roundjaw bonefish</name>
    <dbReference type="NCBI Taxonomy" id="121402"/>
    <lineage>
        <taxon>Eukaryota</taxon>
        <taxon>Metazoa</taxon>
        <taxon>Chordata</taxon>
        <taxon>Craniata</taxon>
        <taxon>Vertebrata</taxon>
        <taxon>Euteleostomi</taxon>
        <taxon>Actinopterygii</taxon>
        <taxon>Neopterygii</taxon>
        <taxon>Teleostei</taxon>
        <taxon>Albuliformes</taxon>
        <taxon>Albulidae</taxon>
        <taxon>Albula</taxon>
    </lineage>
</organism>
<proteinExistence type="predicted"/>
<keyword evidence="2" id="KW-1185">Reference proteome</keyword>
<dbReference type="Proteomes" id="UP000824540">
    <property type="component" value="Unassembled WGS sequence"/>
</dbReference>
<sequence>MTLFMANVAKGGVWGWLEAGQTQSGGQGTSGREPRVESASFSDYARITVGFTDSLPGDQGWLDTGSWAVMNGTRNKTGHRDLLGM</sequence>
<evidence type="ECO:0000313" key="1">
    <source>
        <dbReference type="EMBL" id="KAG9354982.1"/>
    </source>
</evidence>
<accession>A0A8T2PU38</accession>
<comment type="caution">
    <text evidence="1">The sequence shown here is derived from an EMBL/GenBank/DDBJ whole genome shotgun (WGS) entry which is preliminary data.</text>
</comment>
<reference evidence="1" key="1">
    <citation type="thesis" date="2021" institute="BYU ScholarsArchive" country="Provo, UT, USA">
        <title>Applications of and Algorithms for Genome Assembly and Genomic Analyses with an Emphasis on Marine Teleosts.</title>
        <authorList>
            <person name="Pickett B.D."/>
        </authorList>
    </citation>
    <scope>NUCLEOTIDE SEQUENCE</scope>
    <source>
        <strain evidence="1">HI-2016</strain>
    </source>
</reference>
<dbReference type="AlphaFoldDB" id="A0A8T2PU38"/>
<dbReference type="EMBL" id="JAFBMS010000002">
    <property type="protein sequence ID" value="KAG9354982.1"/>
    <property type="molecule type" value="Genomic_DNA"/>
</dbReference>